<feature type="compositionally biased region" description="Basic and acidic residues" evidence="1">
    <location>
        <begin position="890"/>
        <end position="901"/>
    </location>
</feature>
<gene>
    <name evidence="3" type="ORF">EVOR1521_LOCUS31813</name>
</gene>
<keyword evidence="2" id="KW-1133">Transmembrane helix</keyword>
<keyword evidence="2" id="KW-0812">Transmembrane</keyword>
<organism evidence="3 4">
    <name type="scientific">Effrenium voratum</name>
    <dbReference type="NCBI Taxonomy" id="2562239"/>
    <lineage>
        <taxon>Eukaryota</taxon>
        <taxon>Sar</taxon>
        <taxon>Alveolata</taxon>
        <taxon>Dinophyceae</taxon>
        <taxon>Suessiales</taxon>
        <taxon>Symbiodiniaceae</taxon>
        <taxon>Effrenium</taxon>
    </lineage>
</organism>
<protein>
    <submittedName>
        <fullName evidence="3">Uncharacterized protein</fullName>
    </submittedName>
</protein>
<feature type="region of interest" description="Disordered" evidence="1">
    <location>
        <begin position="1"/>
        <end position="25"/>
    </location>
</feature>
<keyword evidence="4" id="KW-1185">Reference proteome</keyword>
<proteinExistence type="predicted"/>
<evidence type="ECO:0000313" key="4">
    <source>
        <dbReference type="Proteomes" id="UP001178507"/>
    </source>
</evidence>
<dbReference type="Proteomes" id="UP001178507">
    <property type="component" value="Unassembled WGS sequence"/>
</dbReference>
<comment type="caution">
    <text evidence="3">The sequence shown here is derived from an EMBL/GenBank/DDBJ whole genome shotgun (WGS) entry which is preliminary data.</text>
</comment>
<feature type="compositionally biased region" description="Basic and acidic residues" evidence="1">
    <location>
        <begin position="12"/>
        <end position="21"/>
    </location>
</feature>
<dbReference type="AlphaFoldDB" id="A0AA36JST1"/>
<sequence>MWEGTGGGAEEFESKNPHAEEAENSIQETVLARAHVQQWQHLPGRTQDKRLHFPVFKHYKTEVHVGEYFTVRGERTVVMAPEKKKQRVSFQEVSPQEEEYLMQYYQAEKMKRIFYRDFPDGWKIESRMHTVYVKELRQVHYEQMRKSLPPLFTMHYKYDASVMADLREAEIFRVDVEADAIEEDEMIEIWPQVEEADRAEIQQFTDEKAFKKICLDYMTSEMILIDARWVRKWKRLPDKKRKVKSQLCARGYTLESWDIAGAFLKGFSFDKVKELLKKKGINTPDRKVIIIPPANVWRHLMEIDPENFWIPESKVEGYGLLCEKPVYGLNDAPLAWQLCLHEFAKEQNGIASSLDENMIIWKGDKHIKRLENGQTLTPMATTHVDDIALSADESWLNNLYVLFVKRFKKVTRNRLPFEHCGCEYGATVDGFSITQREFCKKIPLAPVPARAPESKLLPKEITDLKSALGALQWLTATRLDIISDVSALQSVAKTGEVKHVQQVNKVIKQAQSVNNQNLGLHHRRFHSKHQRIVAIHDASSATKGRDDAMQEGILVLLMDDIWHGREIPPHQICKEEETVRHGGVGHVLYAHGCKAKRISYSTSHSETLSAASAMEIATLVRLRMSEVDYPKVMPSIKQLIGIQEAGDMNMPLDMYTDCKDYFSLVTGTSLPQDRTQRLYVLAVRESRIAGRIRLTCLVPTEYMTADALTKPMVSPVMMKMLSTGLVEFHNADHNMEVKYLPAIKEYTEEDIIAGDQSIIDKIAFGGLVLLQGGKLALCFAAMATMPMVSAGKIGEDVHVTVSADEDDFYTNYFIYGIIAISMAAALLVERTIFQLMRWHSDHRDAVNQSKLSSLQGELANAIKKIKEEKNAREEAEHACTLLRRTLERVQGERTRGQEHLRGQKRLNTSR</sequence>
<keyword evidence="2" id="KW-0472">Membrane</keyword>
<accession>A0AA36JST1</accession>
<evidence type="ECO:0000313" key="3">
    <source>
        <dbReference type="EMBL" id="CAJ1411176.1"/>
    </source>
</evidence>
<name>A0AA36JST1_9DINO</name>
<feature type="region of interest" description="Disordered" evidence="1">
    <location>
        <begin position="890"/>
        <end position="910"/>
    </location>
</feature>
<feature type="transmembrane region" description="Helical" evidence="2">
    <location>
        <begin position="812"/>
        <end position="833"/>
    </location>
</feature>
<evidence type="ECO:0000256" key="2">
    <source>
        <dbReference type="SAM" id="Phobius"/>
    </source>
</evidence>
<reference evidence="3" key="1">
    <citation type="submission" date="2023-08" db="EMBL/GenBank/DDBJ databases">
        <authorList>
            <person name="Chen Y."/>
            <person name="Shah S."/>
            <person name="Dougan E. K."/>
            <person name="Thang M."/>
            <person name="Chan C."/>
        </authorList>
    </citation>
    <scope>NUCLEOTIDE SEQUENCE</scope>
</reference>
<evidence type="ECO:0000256" key="1">
    <source>
        <dbReference type="SAM" id="MobiDB-lite"/>
    </source>
</evidence>
<dbReference type="EMBL" id="CAUJNA010003860">
    <property type="protein sequence ID" value="CAJ1411176.1"/>
    <property type="molecule type" value="Genomic_DNA"/>
</dbReference>